<sequence length="112" mass="12819">MKLPVEHNIRVYQGEYITLTVGCDSVINAEDVFACIRRYSWDDEIIERFVITNSTSELLEGEKSKLNLTLDTNSIDSGTYYWDLFIWAGNRPVKCLVKGKIIIKQGISNRGK</sequence>
<dbReference type="AlphaFoldDB" id="A0AB35H989"/>
<dbReference type="RefSeq" id="WP_227283188.1">
    <property type="nucleotide sequence ID" value="NZ_JAJDLA010000003.1"/>
</dbReference>
<name>A0AB35H989_9FIRM</name>
<evidence type="ECO:0000313" key="1">
    <source>
        <dbReference type="EMBL" id="MCB8605308.1"/>
    </source>
</evidence>
<organism evidence="1 2">
    <name type="scientific">Veillonella nakazawae</name>
    <dbReference type="NCBI Taxonomy" id="2682456"/>
    <lineage>
        <taxon>Bacteria</taxon>
        <taxon>Bacillati</taxon>
        <taxon>Bacillota</taxon>
        <taxon>Negativicutes</taxon>
        <taxon>Veillonellales</taxon>
        <taxon>Veillonellaceae</taxon>
        <taxon>Veillonella</taxon>
    </lineage>
</organism>
<evidence type="ECO:0000313" key="2">
    <source>
        <dbReference type="Proteomes" id="UP001198010"/>
    </source>
</evidence>
<gene>
    <name evidence="1" type="ORF">LJD63_03395</name>
</gene>
<protein>
    <submittedName>
        <fullName evidence="1">Uncharacterized protein</fullName>
    </submittedName>
</protein>
<comment type="caution">
    <text evidence="1">The sequence shown here is derived from an EMBL/GenBank/DDBJ whole genome shotgun (WGS) entry which is preliminary data.</text>
</comment>
<dbReference type="EMBL" id="JAJDLA010000003">
    <property type="protein sequence ID" value="MCB8605308.1"/>
    <property type="molecule type" value="Genomic_DNA"/>
</dbReference>
<dbReference type="Proteomes" id="UP001198010">
    <property type="component" value="Unassembled WGS sequence"/>
</dbReference>
<reference evidence="1" key="1">
    <citation type="submission" date="2021-10" db="EMBL/GenBank/DDBJ databases">
        <title>Collection of gut derived symbiotic bacterial strains cultured from healthy donors.</title>
        <authorList>
            <person name="Lin H."/>
            <person name="Littmann E."/>
            <person name="Kohout C."/>
            <person name="Pamer E.G."/>
        </authorList>
    </citation>
    <scope>NUCLEOTIDE SEQUENCE</scope>
    <source>
        <strain evidence="1">DFI.4.35</strain>
    </source>
</reference>
<proteinExistence type="predicted"/>
<accession>A0AB35H989</accession>